<feature type="region of interest" description="Disordered" evidence="1">
    <location>
        <begin position="1"/>
        <end position="45"/>
    </location>
</feature>
<feature type="compositionally biased region" description="Basic and acidic residues" evidence="1">
    <location>
        <begin position="18"/>
        <end position="34"/>
    </location>
</feature>
<dbReference type="EMBL" id="CP136339">
    <property type="protein sequence ID" value="WOA53680.1"/>
    <property type="molecule type" value="Genomic_DNA"/>
</dbReference>
<evidence type="ECO:0000313" key="2">
    <source>
        <dbReference type="EMBL" id="WOA53680.1"/>
    </source>
</evidence>
<reference evidence="2" key="1">
    <citation type="submission" date="2023-10" db="EMBL/GenBank/DDBJ databases">
        <title>Clonality and diversity in the soft rot Dickeya solani phytopathogen.</title>
        <authorList>
            <person name="Pedron J."/>
            <person name="Van Gijsegem F."/>
            <person name="Portier P."/>
            <person name="Taghouti G."/>
        </authorList>
    </citation>
    <scope>NUCLEOTIDE SEQUENCE</scope>
    <source>
        <strain evidence="2">CFBP5647</strain>
    </source>
</reference>
<accession>A0AAX4F1V5</accession>
<evidence type="ECO:0000256" key="1">
    <source>
        <dbReference type="SAM" id="MobiDB-lite"/>
    </source>
</evidence>
<dbReference type="Proteomes" id="UP001304423">
    <property type="component" value="Chromosome"/>
</dbReference>
<organism evidence="2 3">
    <name type="scientific">Dickeya solani</name>
    <dbReference type="NCBI Taxonomy" id="1089444"/>
    <lineage>
        <taxon>Bacteria</taxon>
        <taxon>Pseudomonadati</taxon>
        <taxon>Pseudomonadota</taxon>
        <taxon>Gammaproteobacteria</taxon>
        <taxon>Enterobacterales</taxon>
        <taxon>Pectobacteriaceae</taxon>
        <taxon>Dickeya</taxon>
    </lineage>
</organism>
<name>A0AAX4F1V5_9GAMM</name>
<proteinExistence type="predicted"/>
<evidence type="ECO:0000313" key="3">
    <source>
        <dbReference type="Proteomes" id="UP001304423"/>
    </source>
</evidence>
<dbReference type="RefSeq" id="WP_316393592.1">
    <property type="nucleotide sequence ID" value="NZ_CP136339.1"/>
</dbReference>
<sequence length="45" mass="4951">MAGSLPHEMGLPHSVSEPCHDRLSEDRLPDDRLPEPLNDALPAFS</sequence>
<protein>
    <submittedName>
        <fullName evidence="2">Uncharacterized protein</fullName>
    </submittedName>
</protein>
<dbReference type="AlphaFoldDB" id="A0AAX4F1V5"/>
<gene>
    <name evidence="2" type="ORF">RXA29_05440</name>
</gene>